<keyword evidence="1" id="KW-0285">Flavoprotein</keyword>
<dbReference type="PROSITE" id="PS51085">
    <property type="entry name" value="2FE2S_FER_2"/>
    <property type="match status" value="1"/>
</dbReference>
<evidence type="ECO:0000256" key="3">
    <source>
        <dbReference type="ARBA" id="ARBA00022827"/>
    </source>
</evidence>
<protein>
    <submittedName>
        <fullName evidence="8">Xanthine dehydrogenase small subunit</fullName>
    </submittedName>
</protein>
<evidence type="ECO:0000256" key="4">
    <source>
        <dbReference type="ARBA" id="ARBA00023002"/>
    </source>
</evidence>
<keyword evidence="5" id="KW-0408">Iron</keyword>
<dbReference type="InterPro" id="IPR002346">
    <property type="entry name" value="Mopterin_DH_FAD-bd"/>
</dbReference>
<dbReference type="CDD" id="cd00207">
    <property type="entry name" value="fer2"/>
    <property type="match status" value="1"/>
</dbReference>
<dbReference type="InterPro" id="IPR012675">
    <property type="entry name" value="Beta-grasp_dom_sf"/>
</dbReference>
<evidence type="ECO:0000256" key="1">
    <source>
        <dbReference type="ARBA" id="ARBA00022630"/>
    </source>
</evidence>
<dbReference type="Pfam" id="PF01799">
    <property type="entry name" value="Fer2_2"/>
    <property type="match status" value="1"/>
</dbReference>
<feature type="domain" description="2Fe-2S ferredoxin-type" evidence="6">
    <location>
        <begin position="32"/>
        <end position="118"/>
    </location>
</feature>
<evidence type="ECO:0000259" key="7">
    <source>
        <dbReference type="PROSITE" id="PS51387"/>
    </source>
</evidence>
<dbReference type="PANTHER" id="PTHR45444:SF3">
    <property type="entry name" value="XANTHINE DEHYDROGENASE"/>
    <property type="match status" value="1"/>
</dbReference>
<dbReference type="Gene3D" id="3.30.43.10">
    <property type="entry name" value="Uridine Diphospho-n-acetylenolpyruvylglucosamine Reductase, domain 2"/>
    <property type="match status" value="1"/>
</dbReference>
<dbReference type="InterPro" id="IPR002888">
    <property type="entry name" value="2Fe-2S-bd"/>
</dbReference>
<dbReference type="SMART" id="SM01092">
    <property type="entry name" value="CO_deh_flav_C"/>
    <property type="match status" value="1"/>
</dbReference>
<dbReference type="InterPro" id="IPR036010">
    <property type="entry name" value="2Fe-2S_ferredoxin-like_sf"/>
</dbReference>
<dbReference type="InterPro" id="IPR016208">
    <property type="entry name" value="Ald_Oxase/xanthine_DH-like"/>
</dbReference>
<dbReference type="PANTHER" id="PTHR45444">
    <property type="entry name" value="XANTHINE DEHYDROGENASE"/>
    <property type="match status" value="1"/>
</dbReference>
<accession>A0A9Q6RZI8</accession>
<dbReference type="SUPFAM" id="SSF54292">
    <property type="entry name" value="2Fe-2S ferredoxin-like"/>
    <property type="match status" value="1"/>
</dbReference>
<dbReference type="PROSITE" id="PS00197">
    <property type="entry name" value="2FE2S_FER_1"/>
    <property type="match status" value="1"/>
</dbReference>
<dbReference type="InterPro" id="IPR016166">
    <property type="entry name" value="FAD-bd_PCMH"/>
</dbReference>
<dbReference type="InterPro" id="IPR016167">
    <property type="entry name" value="FAD-bd_PCMH_sub1"/>
</dbReference>
<keyword evidence="2" id="KW-0479">Metal-binding</keyword>
<dbReference type="Gene3D" id="3.30.465.10">
    <property type="match status" value="1"/>
</dbReference>
<dbReference type="InterPro" id="IPR012175">
    <property type="entry name" value="Xanth_DH_ssu_bac"/>
</dbReference>
<name>A0A9Q6RZI8_9BURK</name>
<dbReference type="AlphaFoldDB" id="A0A9Q6RZI8"/>
<feature type="domain" description="FAD-binding PCMH-type" evidence="7">
    <location>
        <begin position="233"/>
        <end position="406"/>
    </location>
</feature>
<dbReference type="Proteomes" id="UP000509548">
    <property type="component" value="Chromosome 1"/>
</dbReference>
<dbReference type="InterPro" id="IPR014307">
    <property type="entry name" value="Xanthine_DH_ssu"/>
</dbReference>
<evidence type="ECO:0000259" key="6">
    <source>
        <dbReference type="PROSITE" id="PS51085"/>
    </source>
</evidence>
<reference evidence="8 9" key="1">
    <citation type="journal article" date="2014" name="Genome Announc.">
        <title>Draft Genome Sequence of the Haloacid-Degrading Burkholderia caribensis Strain MBA4.</title>
        <authorList>
            <person name="Pan Y."/>
            <person name="Kong K.F."/>
            <person name="Tsang J.S."/>
        </authorList>
    </citation>
    <scope>NUCLEOTIDE SEQUENCE [LARGE SCALE GENOMIC DNA]</scope>
    <source>
        <strain evidence="8 9">852011</strain>
    </source>
</reference>
<dbReference type="Pfam" id="PF00941">
    <property type="entry name" value="FAD_binding_5"/>
    <property type="match status" value="1"/>
</dbReference>
<evidence type="ECO:0000313" key="8">
    <source>
        <dbReference type="EMBL" id="QLB61806.1"/>
    </source>
</evidence>
<dbReference type="InterPro" id="IPR036884">
    <property type="entry name" value="2Fe-2S-bd_dom_sf"/>
</dbReference>
<evidence type="ECO:0000256" key="2">
    <source>
        <dbReference type="ARBA" id="ARBA00022723"/>
    </source>
</evidence>
<dbReference type="GO" id="GO:0004854">
    <property type="term" value="F:xanthine dehydrogenase activity"/>
    <property type="evidence" value="ECO:0007669"/>
    <property type="project" value="InterPro"/>
</dbReference>
<evidence type="ECO:0000256" key="5">
    <source>
        <dbReference type="ARBA" id="ARBA00023004"/>
    </source>
</evidence>
<dbReference type="EMBL" id="CP015958">
    <property type="protein sequence ID" value="QLB61806.1"/>
    <property type="molecule type" value="Genomic_DNA"/>
</dbReference>
<dbReference type="SUPFAM" id="SSF55447">
    <property type="entry name" value="CO dehydrogenase flavoprotein C-terminal domain-like"/>
    <property type="match status" value="1"/>
</dbReference>
<organism evidence="8 9">
    <name type="scientific">Paraburkholderia caribensis</name>
    <dbReference type="NCBI Taxonomy" id="75105"/>
    <lineage>
        <taxon>Bacteria</taxon>
        <taxon>Pseudomonadati</taxon>
        <taxon>Pseudomonadota</taxon>
        <taxon>Betaproteobacteria</taxon>
        <taxon>Burkholderiales</taxon>
        <taxon>Burkholderiaceae</taxon>
        <taxon>Paraburkholderia</taxon>
    </lineage>
</organism>
<dbReference type="Gene3D" id="3.10.20.30">
    <property type="match status" value="1"/>
</dbReference>
<gene>
    <name evidence="8" type="ORF">A9O66_05045</name>
</gene>
<dbReference type="SUPFAM" id="SSF47741">
    <property type="entry name" value="CO dehydrogenase ISP C-domain like"/>
    <property type="match status" value="1"/>
</dbReference>
<dbReference type="GO" id="GO:0071949">
    <property type="term" value="F:FAD binding"/>
    <property type="evidence" value="ECO:0007669"/>
    <property type="project" value="InterPro"/>
</dbReference>
<keyword evidence="4" id="KW-0560">Oxidoreductase</keyword>
<dbReference type="InterPro" id="IPR005107">
    <property type="entry name" value="CO_DH_flav_C"/>
</dbReference>
<keyword evidence="3" id="KW-0274">FAD</keyword>
<dbReference type="PIRSF" id="PIRSF036557">
    <property type="entry name" value="XdhA_RC"/>
    <property type="match status" value="1"/>
</dbReference>
<dbReference type="InterPro" id="IPR006058">
    <property type="entry name" value="2Fe2S_fd_BS"/>
</dbReference>
<proteinExistence type="predicted"/>
<dbReference type="NCBIfam" id="TIGR02963">
    <property type="entry name" value="xanthine_xdhA"/>
    <property type="match status" value="1"/>
</dbReference>
<dbReference type="Pfam" id="PF00111">
    <property type="entry name" value="Fer2"/>
    <property type="match status" value="1"/>
</dbReference>
<dbReference type="Gene3D" id="3.30.390.50">
    <property type="entry name" value="CO dehydrogenase flavoprotein, C-terminal domain"/>
    <property type="match status" value="1"/>
</dbReference>
<dbReference type="InterPro" id="IPR036683">
    <property type="entry name" value="CO_DH_flav_C_dom_sf"/>
</dbReference>
<dbReference type="Gene3D" id="1.10.150.120">
    <property type="entry name" value="[2Fe-2S]-binding domain"/>
    <property type="match status" value="1"/>
</dbReference>
<dbReference type="GO" id="GO:0005506">
    <property type="term" value="F:iron ion binding"/>
    <property type="evidence" value="ECO:0007669"/>
    <property type="project" value="InterPro"/>
</dbReference>
<dbReference type="GO" id="GO:0051537">
    <property type="term" value="F:2 iron, 2 sulfur cluster binding"/>
    <property type="evidence" value="ECO:0007669"/>
    <property type="project" value="InterPro"/>
</dbReference>
<dbReference type="SUPFAM" id="SSF56176">
    <property type="entry name" value="FAD-binding/transporter-associated domain-like"/>
    <property type="match status" value="1"/>
</dbReference>
<sequence length="543" mass="58639">MAIYVREAGYGTTPCVTRARSAMSSGFAVTTQTIRFYHQGTVREISGAPASRTVLQHLREDLRCTGTKEGCAEGDCGACTVVVGELDSRGQLALKAVNACIQFLPTLDGKALFTVEDLRAASGTLHPVQEALVDCHGSQCGFCTPGFAMSMWALYENHPAGAGLPTRDEINTALSGNLCRCTGYRPIVEASQKMFDEQQYPRVALDRAAVVEALQSIQRNDTFKYRAPDTRGTDYGTPAFYAPVTLDAFAALRAQHPHARLLAGSTDVGLWVTKQFRDLGDILYIGNVTELKTIERDAQTLTIGAAVSLEDAYAALTADYPELAELWTRFASLPIRNAGTLGGNVANGSPIGDSMPALMALNALVVLQRERKTRTLPLDAFYVGYQKTALEPGEFVAAIRVPRPAPDLRFRTYKVAKRYDQDISAVCGAFALRIVDGAIADARIAFGGVAATPKRAQHAEAALKGAAWDAATTQRAMDALAADYQPLTDMRATSAYRLKVARNLLWRFHLETRDANPLALCDVNAFAFDTAAMPAAGAQEQRP</sequence>
<evidence type="ECO:0000313" key="9">
    <source>
        <dbReference type="Proteomes" id="UP000509548"/>
    </source>
</evidence>
<dbReference type="InterPro" id="IPR001041">
    <property type="entry name" value="2Fe-2S_ferredoxin-type"/>
</dbReference>
<dbReference type="Pfam" id="PF03450">
    <property type="entry name" value="CO_deh_flav_C"/>
    <property type="match status" value="1"/>
</dbReference>
<dbReference type="PROSITE" id="PS51387">
    <property type="entry name" value="FAD_PCMH"/>
    <property type="match status" value="1"/>
</dbReference>
<dbReference type="InterPro" id="IPR036318">
    <property type="entry name" value="FAD-bd_PCMH-like_sf"/>
</dbReference>
<dbReference type="InterPro" id="IPR016169">
    <property type="entry name" value="FAD-bd_PCMH_sub2"/>
</dbReference>